<dbReference type="FunFam" id="1.25.40.20:FF:000716">
    <property type="entry name" value="Uncharacterized protein"/>
    <property type="match status" value="1"/>
</dbReference>
<dbReference type="SMART" id="SM00225">
    <property type="entry name" value="BTB"/>
    <property type="match status" value="2"/>
</dbReference>
<dbReference type="AlphaFoldDB" id="H2ZB43"/>
<evidence type="ECO:0000256" key="4">
    <source>
        <dbReference type="ARBA" id="ARBA00023043"/>
    </source>
</evidence>
<evidence type="ECO:0000256" key="2">
    <source>
        <dbReference type="ARBA" id="ARBA00022737"/>
    </source>
</evidence>
<evidence type="ECO:0000256" key="8">
    <source>
        <dbReference type="ARBA" id="ARBA00058836"/>
    </source>
</evidence>
<evidence type="ECO:0000256" key="11">
    <source>
        <dbReference type="PROSITE-ProRule" id="PRU00023"/>
    </source>
</evidence>
<keyword evidence="3" id="KW-0770">Synapse</keyword>
<evidence type="ECO:0000256" key="10">
    <source>
        <dbReference type="ARBA" id="ARBA00070114"/>
    </source>
</evidence>
<dbReference type="InterPro" id="IPR002110">
    <property type="entry name" value="Ankyrin_rpt"/>
</dbReference>
<dbReference type="HOGENOM" id="CLU_022885_0_0_1"/>
<evidence type="ECO:0000256" key="9">
    <source>
        <dbReference type="ARBA" id="ARBA00063994"/>
    </source>
</evidence>
<reference evidence="13" key="3">
    <citation type="submission" date="2025-09" db="UniProtKB">
        <authorList>
            <consortium name="Ensembl"/>
        </authorList>
    </citation>
    <scope>IDENTIFICATION</scope>
</reference>
<dbReference type="GO" id="GO:0098793">
    <property type="term" value="C:presynapse"/>
    <property type="evidence" value="ECO:0007669"/>
    <property type="project" value="UniProtKB-SubCell"/>
</dbReference>
<dbReference type="InterPro" id="IPR036770">
    <property type="entry name" value="Ankyrin_rpt-contain_sf"/>
</dbReference>
<dbReference type="CDD" id="cd18295">
    <property type="entry name" value="BTB1_POZ_ABTB1_BPOZ1"/>
    <property type="match status" value="1"/>
</dbReference>
<feature type="domain" description="BTB" evidence="12">
    <location>
        <begin position="113"/>
        <end position="180"/>
    </location>
</feature>
<dbReference type="GO" id="GO:0000151">
    <property type="term" value="C:ubiquitin ligase complex"/>
    <property type="evidence" value="ECO:0007669"/>
    <property type="project" value="TreeGrafter"/>
</dbReference>
<comment type="function">
    <text evidence="8">Involved in clathrin-mediated endocytosis at the synapse. Plays a role in neuronal development and in synaptic vesicle recycling in mature neurons, a process required for normal synaptic transmission.</text>
</comment>
<keyword evidence="14" id="KW-1185">Reference proteome</keyword>
<dbReference type="PROSITE" id="PS50297">
    <property type="entry name" value="ANK_REP_REGION"/>
    <property type="match status" value="1"/>
</dbReference>
<dbReference type="SUPFAM" id="SSF48403">
    <property type="entry name" value="Ankyrin repeat"/>
    <property type="match status" value="1"/>
</dbReference>
<evidence type="ECO:0000256" key="6">
    <source>
        <dbReference type="ARBA" id="ARBA00023329"/>
    </source>
</evidence>
<dbReference type="Pfam" id="PF12796">
    <property type="entry name" value="Ank_2"/>
    <property type="match status" value="1"/>
</dbReference>
<dbReference type="FunFam" id="3.30.710.10:FF:000129">
    <property type="entry name" value="BTB/POZ domain-containing protein 8"/>
    <property type="match status" value="1"/>
</dbReference>
<reference evidence="13" key="2">
    <citation type="submission" date="2025-08" db="UniProtKB">
        <authorList>
            <consortium name="Ensembl"/>
        </authorList>
    </citation>
    <scope>IDENTIFICATION</scope>
</reference>
<dbReference type="InterPro" id="IPR044515">
    <property type="entry name" value="ABTB1"/>
</dbReference>
<sequence>QTQLFQCCRAGDLQKAQYLHEEKDVDLNLRDKWDSSPLYYACLCGHTELVEYLLQNGAKCVENSFDGERCLYGALTNEIRNLIINWKQVHSSGLRRERHYDMMRSLLDTGRFYDVTINVQGTQFKAHRYILAARSEYFANAFGTKWKNSEVVNITHHLVTADAFSCLLQFLYTGRMDVSCDMVEQVKRLAKNCQLDQLLHEINKVELRIDELIKLKPQMKKRVKAFSVEGEACMSVFRDDLRKLVDHVIPPSLHDWVEDGVLPFTKMWRATLLFPDVCFNIDDHLFLGHKAIFCACSDYFTALLEDHFLENTFHTELHTLPVITLNHISPETFKNIVISMYADELEFSSVETAYETMCVSHMLLFNSLTRRCGQVLGQSLDENNLFSFFKVARNFDLPKLEDTCTMYMAKILDKLVETDEFAELVEEDAASVRDRQEVDSVPLVDDIRYHLTNSVQNYSQMEEANFKLAALNALLSRLGIGC</sequence>
<evidence type="ECO:0000256" key="3">
    <source>
        <dbReference type="ARBA" id="ARBA00023018"/>
    </source>
</evidence>
<protein>
    <recommendedName>
        <fullName evidence="10">BTB/POZ domain-containing protein 8</fullName>
    </recommendedName>
</protein>
<keyword evidence="4 11" id="KW-0040">ANK repeat</keyword>
<dbReference type="Ensembl" id="ENSCSAVT00000014981.1">
    <property type="protein sequence ID" value="ENSCSAVP00000014808.1"/>
    <property type="gene ID" value="ENSCSAVG00000008661.1"/>
</dbReference>
<feature type="repeat" description="ANK" evidence="11">
    <location>
        <begin position="33"/>
        <end position="58"/>
    </location>
</feature>
<dbReference type="SUPFAM" id="SSF54695">
    <property type="entry name" value="POZ domain"/>
    <property type="match status" value="2"/>
</dbReference>
<comment type="subcellular location">
    <subcellularLocation>
        <location evidence="1">Cytoplasmic vesicle</location>
        <location evidence="1">Clathrin-coated vesicle</location>
    </subcellularLocation>
    <subcellularLocation>
        <location evidence="7">Presynapse</location>
    </subcellularLocation>
</comment>
<dbReference type="PANTHER" id="PTHR46231:SF1">
    <property type="entry name" value="ANKYRIN REPEAT AND BTB_POZ DOMAIN-CONTAINING PROTEIN 1"/>
    <property type="match status" value="1"/>
</dbReference>
<keyword evidence="6" id="KW-0968">Cytoplasmic vesicle</keyword>
<dbReference type="SMART" id="SM00248">
    <property type="entry name" value="ANK"/>
    <property type="match status" value="1"/>
</dbReference>
<dbReference type="Gene3D" id="1.25.40.20">
    <property type="entry name" value="Ankyrin repeat-containing domain"/>
    <property type="match status" value="1"/>
</dbReference>
<evidence type="ECO:0000313" key="13">
    <source>
        <dbReference type="Ensembl" id="ENSCSAVP00000014808.1"/>
    </source>
</evidence>
<reference evidence="14" key="1">
    <citation type="submission" date="2003-08" db="EMBL/GenBank/DDBJ databases">
        <authorList>
            <person name="Birren B."/>
            <person name="Nusbaum C."/>
            <person name="Abebe A."/>
            <person name="Abouelleil A."/>
            <person name="Adekoya E."/>
            <person name="Ait-zahra M."/>
            <person name="Allen N."/>
            <person name="Allen T."/>
            <person name="An P."/>
            <person name="Anderson M."/>
            <person name="Anderson S."/>
            <person name="Arachchi H."/>
            <person name="Armbruster J."/>
            <person name="Bachantsang P."/>
            <person name="Baldwin J."/>
            <person name="Barry A."/>
            <person name="Bayul T."/>
            <person name="Blitshsteyn B."/>
            <person name="Bloom T."/>
            <person name="Blye J."/>
            <person name="Boguslavskiy L."/>
            <person name="Borowsky M."/>
            <person name="Boukhgalter B."/>
            <person name="Brunache A."/>
            <person name="Butler J."/>
            <person name="Calixte N."/>
            <person name="Calvo S."/>
            <person name="Camarata J."/>
            <person name="Campo K."/>
            <person name="Chang J."/>
            <person name="Cheshatsang Y."/>
            <person name="Citroen M."/>
            <person name="Collymore A."/>
            <person name="Considine T."/>
            <person name="Cook A."/>
            <person name="Cooke P."/>
            <person name="Corum B."/>
            <person name="Cuomo C."/>
            <person name="David R."/>
            <person name="Dawoe T."/>
            <person name="Degray S."/>
            <person name="Dodge S."/>
            <person name="Dooley K."/>
            <person name="Dorje P."/>
            <person name="Dorjee K."/>
            <person name="Dorris L."/>
            <person name="Duffey N."/>
            <person name="Dupes A."/>
            <person name="Elkins T."/>
            <person name="Engels R."/>
            <person name="Erickson J."/>
            <person name="Farina A."/>
            <person name="Faro S."/>
            <person name="Ferreira P."/>
            <person name="Fischer H."/>
            <person name="Fitzgerald M."/>
            <person name="Foley K."/>
            <person name="Gage D."/>
            <person name="Galagan J."/>
            <person name="Gearin G."/>
            <person name="Gnerre S."/>
            <person name="Gnirke A."/>
            <person name="Goyette A."/>
            <person name="Graham J."/>
            <person name="Grandbois E."/>
            <person name="Gyaltsen K."/>
            <person name="Hafez N."/>
            <person name="Hagopian D."/>
            <person name="Hagos B."/>
            <person name="Hall J."/>
            <person name="Hatcher B."/>
            <person name="Heller A."/>
            <person name="Higgins H."/>
            <person name="Honan T."/>
            <person name="Horn A."/>
            <person name="Houde N."/>
            <person name="Hughes L."/>
            <person name="Hulme W."/>
            <person name="Husby E."/>
            <person name="Iliev I."/>
            <person name="Jaffe D."/>
            <person name="Jones C."/>
            <person name="Kamal M."/>
            <person name="Kamat A."/>
            <person name="Kamvysselis M."/>
            <person name="Karlsson E."/>
            <person name="Kells C."/>
            <person name="Kieu A."/>
            <person name="Kisner P."/>
            <person name="Kodira C."/>
            <person name="Kulbokas E."/>
            <person name="Labutti K."/>
            <person name="Lama D."/>
            <person name="Landers T."/>
            <person name="Leger J."/>
            <person name="Levine S."/>
            <person name="Lewis D."/>
            <person name="Lewis T."/>
            <person name="Lindblad-toh K."/>
            <person name="Liu X."/>
            <person name="Lokyitsang T."/>
            <person name="Lokyitsang Y."/>
            <person name="Lucien O."/>
            <person name="Lui A."/>
            <person name="Ma L.J."/>
            <person name="Mabbitt R."/>
            <person name="Macdonald J."/>
            <person name="Maclean C."/>
            <person name="Major J."/>
            <person name="Manning J."/>
            <person name="Marabella R."/>
            <person name="Maru K."/>
            <person name="Matthews C."/>
            <person name="Mauceli E."/>
            <person name="Mccarthy M."/>
            <person name="Mcdonough S."/>
            <person name="Mcghee T."/>
            <person name="Meldrim J."/>
            <person name="Meneus L."/>
            <person name="Mesirov J."/>
            <person name="Mihalev A."/>
            <person name="Mihova T."/>
            <person name="Mikkelsen T."/>
            <person name="Mlenga V."/>
            <person name="Moru K."/>
            <person name="Mozes J."/>
            <person name="Mulrain L."/>
            <person name="Munson G."/>
            <person name="Naylor J."/>
            <person name="Newes C."/>
            <person name="Nguyen C."/>
            <person name="Nguyen N."/>
            <person name="Nguyen T."/>
            <person name="Nicol R."/>
            <person name="Nielsen C."/>
            <person name="Nizzari M."/>
            <person name="Norbu C."/>
            <person name="Norbu N."/>
            <person name="O'donnell P."/>
            <person name="Okoawo O."/>
            <person name="O'leary S."/>
            <person name="Omotosho B."/>
            <person name="O'neill K."/>
            <person name="Osman S."/>
            <person name="Parker S."/>
            <person name="Perrin D."/>
            <person name="Phunkhang P."/>
            <person name="Piqani B."/>
            <person name="Purcell S."/>
            <person name="Rachupka T."/>
            <person name="Ramasamy U."/>
            <person name="Rameau R."/>
            <person name="Ray V."/>
            <person name="Raymond C."/>
            <person name="Retta R."/>
            <person name="Richardson S."/>
            <person name="Rise C."/>
            <person name="Rodriguez J."/>
            <person name="Rogers J."/>
            <person name="Rogov P."/>
            <person name="Rutman M."/>
            <person name="Schupbach R."/>
            <person name="Seaman C."/>
            <person name="Settipalli S."/>
            <person name="Sharpe T."/>
            <person name="Sheridan J."/>
            <person name="Sherpa N."/>
            <person name="Shi J."/>
            <person name="Smirnov S."/>
            <person name="Smith C."/>
            <person name="Sougnez C."/>
            <person name="Spencer B."/>
            <person name="Stalker J."/>
            <person name="Stange-thomann N."/>
            <person name="Stavropoulos S."/>
            <person name="Stetson K."/>
            <person name="Stone C."/>
            <person name="Stone S."/>
            <person name="Stubbs M."/>
            <person name="Talamas J."/>
            <person name="Tchuinga P."/>
            <person name="Tenzing P."/>
            <person name="Tesfaye S."/>
            <person name="Theodore J."/>
            <person name="Thoulutsang Y."/>
            <person name="Topham K."/>
            <person name="Towey S."/>
            <person name="Tsamla T."/>
            <person name="Tsomo N."/>
            <person name="Vallee D."/>
            <person name="Vassiliev H."/>
            <person name="Venkataraman V."/>
            <person name="Vinson J."/>
            <person name="Vo A."/>
            <person name="Wade C."/>
            <person name="Wang S."/>
            <person name="Wangchuk T."/>
            <person name="Wangdi T."/>
            <person name="Whittaker C."/>
            <person name="Wilkinson J."/>
            <person name="Wu Y."/>
            <person name="Wyman D."/>
            <person name="Yadav S."/>
            <person name="Yang S."/>
            <person name="Yang X."/>
            <person name="Yeager S."/>
            <person name="Yee E."/>
            <person name="Young G."/>
            <person name="Zainoun J."/>
            <person name="Zembeck L."/>
            <person name="Zimmer A."/>
            <person name="Zody M."/>
            <person name="Lander E."/>
        </authorList>
    </citation>
    <scope>NUCLEOTIDE SEQUENCE [LARGE SCALE GENOMIC DNA]</scope>
</reference>
<evidence type="ECO:0000259" key="12">
    <source>
        <dbReference type="PROSITE" id="PS50097"/>
    </source>
</evidence>
<dbReference type="Proteomes" id="UP000007875">
    <property type="component" value="Unassembled WGS sequence"/>
</dbReference>
<evidence type="ECO:0000256" key="7">
    <source>
        <dbReference type="ARBA" id="ARBA00034106"/>
    </source>
</evidence>
<evidence type="ECO:0000256" key="5">
    <source>
        <dbReference type="ARBA" id="ARBA00023273"/>
    </source>
</evidence>
<dbReference type="PANTHER" id="PTHR46231">
    <property type="entry name" value="ANKYRIN REPEAT AND BTB/POZ DOMAIN-CONTAINING PROTEIN 1"/>
    <property type="match status" value="1"/>
</dbReference>
<dbReference type="PROSITE" id="PS50088">
    <property type="entry name" value="ANK_REPEAT"/>
    <property type="match status" value="1"/>
</dbReference>
<dbReference type="InterPro" id="IPR011333">
    <property type="entry name" value="SKP1/BTB/POZ_sf"/>
</dbReference>
<dbReference type="GeneTree" id="ENSGT00390000017131"/>
<comment type="subunit">
    <text evidence="9">Interacts (via N-terminus) with adapter protein complex AP-2 subunits alpha (AP2A1) and beta (AP2B1).</text>
</comment>
<dbReference type="PROSITE" id="PS50097">
    <property type="entry name" value="BTB"/>
    <property type="match status" value="2"/>
</dbReference>
<dbReference type="Gene3D" id="3.30.710.10">
    <property type="entry name" value="Potassium Channel Kv1.1, Chain A"/>
    <property type="match status" value="2"/>
</dbReference>
<organism evidence="13 14">
    <name type="scientific">Ciona savignyi</name>
    <name type="common">Pacific transparent sea squirt</name>
    <dbReference type="NCBI Taxonomy" id="51511"/>
    <lineage>
        <taxon>Eukaryota</taxon>
        <taxon>Metazoa</taxon>
        <taxon>Chordata</taxon>
        <taxon>Tunicata</taxon>
        <taxon>Ascidiacea</taxon>
        <taxon>Phlebobranchia</taxon>
        <taxon>Cionidae</taxon>
        <taxon>Ciona</taxon>
    </lineage>
</organism>
<feature type="domain" description="BTB" evidence="12">
    <location>
        <begin position="275"/>
        <end position="349"/>
    </location>
</feature>
<evidence type="ECO:0000256" key="1">
    <source>
        <dbReference type="ARBA" id="ARBA00004132"/>
    </source>
</evidence>
<dbReference type="Pfam" id="PF00651">
    <property type="entry name" value="BTB"/>
    <property type="match status" value="2"/>
</dbReference>
<dbReference type="CDD" id="cd18497">
    <property type="entry name" value="BACK_ABTB1_BPOZ"/>
    <property type="match status" value="1"/>
</dbReference>
<evidence type="ECO:0000313" key="14">
    <source>
        <dbReference type="Proteomes" id="UP000007875"/>
    </source>
</evidence>
<keyword evidence="2" id="KW-0677">Repeat</keyword>
<name>H2ZB43_CIOSA</name>
<keyword evidence="5" id="KW-0966">Cell projection</keyword>
<proteinExistence type="predicted"/>
<dbReference type="GO" id="GO:0030136">
    <property type="term" value="C:clathrin-coated vesicle"/>
    <property type="evidence" value="ECO:0007669"/>
    <property type="project" value="UniProtKB-SubCell"/>
</dbReference>
<accession>H2ZB43</accession>
<dbReference type="InterPro" id="IPR000210">
    <property type="entry name" value="BTB/POZ_dom"/>
</dbReference>